<dbReference type="InterPro" id="IPR000387">
    <property type="entry name" value="Tyr_Pase_dom"/>
</dbReference>
<feature type="domain" description="Tyrosine specific protein phosphatases" evidence="6">
    <location>
        <begin position="1144"/>
        <end position="1213"/>
    </location>
</feature>
<dbReference type="SMART" id="SM00181">
    <property type="entry name" value="EGF"/>
    <property type="match status" value="18"/>
</dbReference>
<sequence>MGYYGDNCTQTCPGRCQGGECNRASGQCDVECMNGYHGLFCNESCSNCSQISGQQMCQRSTGVCLHGCKLGFYNDYCSRTCSFDCQSYACEGTDRNCTIGCIQGLFGSDCTSKCSPNCINDLCMRTSGECTVGCRSGFYGSLCDLRCSSAGCSSGNCDRQTGACQSSCTSGYFGKYCNKTCPNCDSAGCDKTTGFCFGHCKVGFYGTNCTDSCSPNCVNGSCERSSGRCSSGCNSGWYGEECSQSCPTNCDQDGCDQVSGECVNCRAGHFGSKCGLFCSSNCVTNTCDRVNGTCTPCSSGWTGDVCNVRCSANCANLICDQSSGRCSSCKPGYYGASCGQTCTNCAPFSGQSNCLQSSGACSNKCITGFYGTMCTEVCDNKCKNNKCENSPTNCLEGCKSGYYGSDCQTLCSANCASTDCNKITGACLLGCKPSWYGLTCERNCSRSCKDGLCHASNGSCLDCPATIYGDQCTLPCNTNCQGGTCDKNGRCISCSSGFWGDMCDKVCGNCTNCDRTTGCQACPVGKWGNSCQNNCNANCQLNQCSKEDGSCDCNVGFYGVSCDKVCNNSGHCITNACDKLTGDCSGNCVDGWYGTKCQIQCPTQCRSKACNRQNAMCTFNCVPGYYGDLCTSVCPMGCYECSSSGSCISCKIDSYGQSCQFQCSANCLRVNNDTRVCDTTTGNCFSGCKDGYYGDKCNMMCSVNCRDVSCVRDTGKCIGICKENFYGSYCNESCMGCATVGGTSCDQPTGRCLHGCKTGYYGLYCRDQCSSNCLNLKCSTSSHDCTDGCIASKFGFECKQDCSSNCFGGTCNRLSGACDHCSSGLQGAACSESLVSSENKNLPLIVGLSSGGGFLLIIIIATVICMHQLRSRQRLEKQLAIRHFQENNGWTFDDERISGSQFDKMSAFNGSMHGSMHGSIHGSQFHGDTRHSEINYPYEEGYHNASSSGGDIKLNDLYQYVSRLRASKGTYETEHKRLPIGLIKPCTEGSKPENERKNRYKNIIAYDHSRVILLGGDHSTSDYINANYINGYSKEKRYIAAQGPSENTVGAFWQMVWQEQCSLIVMLTNLVECGVSKCHPYWPQDDNECCFDDLTIKCKSEDVFADFTLRYLTVTKNGEKMDITHCQYTTWPDKGVPKYATPLIEFLHKVKQLEDNSPILVHCSAGCGRSGSFIAVHYLYEEAEKERKINFFNCVKSMRQERVNMVQTPEQYQFIHECILGALVFARSIVKADRFREYYINMMTIVNGSAVRKLEQQFMRVKWIHDSVDNNDSAHLPENLPKKRTEIVANDSCRVFLWSSVQGCNDYINAIHIPNFRQRYAYIVTEMPQVHTLIDFCRLLQQEECRTIVMLNDDVTETQDGKYWAAPGESVVCGPFRLAVKTVSEEEHVICRTIELHYSIGSDRDSINLVDVEGVTEIRQYQIKSWPDTKSIPNSEFSILKVIKEVQSWQNETGDHPITVHCRNGAERSGLFCLCAVAIDRVNSDGYAAMPLILNNLRSRRKELVPYFVQYKFCHDVLERWISQMKEKT</sequence>
<name>A0A8B8C9T6_CRAVI</name>
<dbReference type="PROSITE" id="PS00383">
    <property type="entry name" value="TYR_PHOSPHATASE_1"/>
    <property type="match status" value="2"/>
</dbReference>
<dbReference type="Gene3D" id="3.90.190.10">
    <property type="entry name" value="Protein tyrosine phosphatase superfamily"/>
    <property type="match status" value="2"/>
</dbReference>
<dbReference type="InterPro" id="IPR029021">
    <property type="entry name" value="Prot-tyrosine_phosphatase-like"/>
</dbReference>
<dbReference type="PANTHER" id="PTHR19134">
    <property type="entry name" value="RECEPTOR-TYPE TYROSINE-PROTEIN PHOSPHATASE"/>
    <property type="match status" value="1"/>
</dbReference>
<dbReference type="InterPro" id="IPR000242">
    <property type="entry name" value="PTP_cat"/>
</dbReference>
<dbReference type="SMART" id="SM00404">
    <property type="entry name" value="PTPc_motif"/>
    <property type="match status" value="2"/>
</dbReference>
<dbReference type="InterPro" id="IPR050348">
    <property type="entry name" value="Protein-Tyr_Phosphatase"/>
</dbReference>
<dbReference type="GO" id="GO:0004725">
    <property type="term" value="F:protein tyrosine phosphatase activity"/>
    <property type="evidence" value="ECO:0007669"/>
    <property type="project" value="UniProtKB-EC"/>
</dbReference>
<evidence type="ECO:0000313" key="8">
    <source>
        <dbReference type="RefSeq" id="XP_022311521.1"/>
    </source>
</evidence>
<dbReference type="PANTHER" id="PTHR19134:SF562">
    <property type="entry name" value="PROTEIN-TYROSINE-PHOSPHATASE"/>
    <property type="match status" value="1"/>
</dbReference>
<keyword evidence="3" id="KW-0378">Hydrolase</keyword>
<proteinExistence type="inferred from homology"/>
<evidence type="ECO:0000256" key="2">
    <source>
        <dbReference type="ARBA" id="ARBA00013064"/>
    </source>
</evidence>
<feature type="domain" description="Tyrosine specific protein phosphatases" evidence="6">
    <location>
        <begin position="1437"/>
        <end position="1512"/>
    </location>
</feature>
<gene>
    <name evidence="8" type="primary">LOC111116795</name>
</gene>
<evidence type="ECO:0000313" key="7">
    <source>
        <dbReference type="Proteomes" id="UP000694844"/>
    </source>
</evidence>
<reference evidence="8" key="1">
    <citation type="submission" date="2025-08" db="UniProtKB">
        <authorList>
            <consortium name="RefSeq"/>
        </authorList>
    </citation>
    <scope>IDENTIFICATION</scope>
    <source>
        <tissue evidence="8">Whole sample</tissue>
    </source>
</reference>
<organism evidence="7 8">
    <name type="scientific">Crassostrea virginica</name>
    <name type="common">Eastern oyster</name>
    <dbReference type="NCBI Taxonomy" id="6565"/>
    <lineage>
        <taxon>Eukaryota</taxon>
        <taxon>Metazoa</taxon>
        <taxon>Spiralia</taxon>
        <taxon>Lophotrochozoa</taxon>
        <taxon>Mollusca</taxon>
        <taxon>Bivalvia</taxon>
        <taxon>Autobranchia</taxon>
        <taxon>Pteriomorphia</taxon>
        <taxon>Ostreida</taxon>
        <taxon>Ostreoidea</taxon>
        <taxon>Ostreidae</taxon>
        <taxon>Crassostrea</taxon>
    </lineage>
</organism>
<dbReference type="SUPFAM" id="SSF52799">
    <property type="entry name" value="(Phosphotyrosine protein) phosphatases II"/>
    <property type="match status" value="2"/>
</dbReference>
<feature type="domain" description="Tyrosine-protein phosphatase" evidence="5">
    <location>
        <begin position="971"/>
        <end position="1222"/>
    </location>
</feature>
<protein>
    <recommendedName>
        <fullName evidence="2">protein-tyrosine-phosphatase</fullName>
        <ecNumber evidence="2">3.1.3.48</ecNumber>
    </recommendedName>
</protein>
<evidence type="ECO:0000256" key="1">
    <source>
        <dbReference type="ARBA" id="ARBA00009580"/>
    </source>
</evidence>
<dbReference type="InterPro" id="IPR003595">
    <property type="entry name" value="Tyr_Pase_cat"/>
</dbReference>
<evidence type="ECO:0000259" key="6">
    <source>
        <dbReference type="PROSITE" id="PS50056"/>
    </source>
</evidence>
<keyword evidence="4" id="KW-0904">Protein phosphatase</keyword>
<dbReference type="OrthoDB" id="6154680at2759"/>
<accession>A0A8B8C9T6</accession>
<dbReference type="GeneID" id="111116795"/>
<comment type="similarity">
    <text evidence="1">Belongs to the protein-tyrosine phosphatase family.</text>
</comment>
<evidence type="ECO:0000256" key="3">
    <source>
        <dbReference type="ARBA" id="ARBA00022801"/>
    </source>
</evidence>
<dbReference type="PROSITE" id="PS50056">
    <property type="entry name" value="TYR_PHOSPHATASE_2"/>
    <property type="match status" value="2"/>
</dbReference>
<dbReference type="RefSeq" id="XP_022311521.1">
    <property type="nucleotide sequence ID" value="XM_022455813.1"/>
</dbReference>
<evidence type="ECO:0000259" key="5">
    <source>
        <dbReference type="PROSITE" id="PS50055"/>
    </source>
</evidence>
<dbReference type="PROSITE" id="PS50055">
    <property type="entry name" value="TYR_PHOSPHATASE_PTP"/>
    <property type="match status" value="2"/>
</dbReference>
<dbReference type="Pfam" id="PF00102">
    <property type="entry name" value="Y_phosphatase"/>
    <property type="match status" value="2"/>
</dbReference>
<dbReference type="InterPro" id="IPR000742">
    <property type="entry name" value="EGF"/>
</dbReference>
<dbReference type="Proteomes" id="UP000694844">
    <property type="component" value="Chromosome 10"/>
</dbReference>
<dbReference type="InterPro" id="IPR016130">
    <property type="entry name" value="Tyr_Pase_AS"/>
</dbReference>
<dbReference type="FunFam" id="3.90.190.10:FF:000062">
    <property type="entry name" value="Receptor-type tyrosine-protein phosphatase kappa"/>
    <property type="match status" value="1"/>
</dbReference>
<dbReference type="SMART" id="SM00194">
    <property type="entry name" value="PTPc"/>
    <property type="match status" value="2"/>
</dbReference>
<dbReference type="PRINTS" id="PR00700">
    <property type="entry name" value="PRTYPHPHTASE"/>
</dbReference>
<evidence type="ECO:0000256" key="4">
    <source>
        <dbReference type="ARBA" id="ARBA00022912"/>
    </source>
</evidence>
<dbReference type="EC" id="3.1.3.48" evidence="2"/>
<feature type="domain" description="Tyrosine-protein phosphatase" evidence="5">
    <location>
        <begin position="1254"/>
        <end position="1521"/>
    </location>
</feature>
<dbReference type="CDD" id="cd00047">
    <property type="entry name" value="PTPc"/>
    <property type="match status" value="1"/>
</dbReference>
<keyword evidence="7" id="KW-1185">Reference proteome</keyword>
<dbReference type="Gene3D" id="2.170.300.10">
    <property type="entry name" value="Tie2 ligand-binding domain superfamily"/>
    <property type="match status" value="2"/>
</dbReference>